<sequence>MGKVPIAAATPETTRKKKGRPSKNRTPLSTPPKPSASNPTSRRSTRRNPNHPNWPPQPEFDGGDDDDERKEKKVKLVVRLPQSDEGVRAEGKRQQHCRELDSGSGSGSGSESEMGLEDREGCAKKRKVDGADNGSDDGGSDQEKEVVKEIDNYVQGLPPALTGSPLESGPGTPLPEKKLLIFILDRLQKKDTYGVFSEPVDPNELPDYFDIIEQPMDFGTVRKKLDNGAYKNLEELETDVLLICSNAMQYNSADTVYYRQARSIQDLAKRDFDNLRHEGEPKVIRRGRPPNSKNQKKAVETSPADRVATELSSGATLAKVEDKANGSSSYNLRKGPALFRLRSADPYVLSSYGSRNGENHSEWSIDWHNEFPASILRADMKYGKKHFTVDENRRDTYKQSLLLSSGHNPLVLANSSGNMKRLVPVGLHEALAYARSLARYAANLGPVAWKIASRKIEAVLPAGVQYGPGWVGEKEVPSRTSSFSVDTNNKSFIANSISSKPNGPSWGPQIPPQKNLKVNGFDGNPILEGSGKVKSEFGCDLSSSHSMLMNNVVREQAKLVGIRNNSLPPGYQMDAQGKPSSHEIMQQRRDNNNINNSINSKVSSVPPDLNVRVPAGSPSSGSLQIGSPQQPDLALQL</sequence>
<reference evidence="6" key="1">
    <citation type="journal article" date="2019" name="Curr. Biol.">
        <title>Genome Sequence of Striga asiatica Provides Insight into the Evolution of Plant Parasitism.</title>
        <authorList>
            <person name="Yoshida S."/>
            <person name="Kim S."/>
            <person name="Wafula E.K."/>
            <person name="Tanskanen J."/>
            <person name="Kim Y.M."/>
            <person name="Honaas L."/>
            <person name="Yang Z."/>
            <person name="Spallek T."/>
            <person name="Conn C.E."/>
            <person name="Ichihashi Y."/>
            <person name="Cheong K."/>
            <person name="Cui S."/>
            <person name="Der J.P."/>
            <person name="Gundlach H."/>
            <person name="Jiao Y."/>
            <person name="Hori C."/>
            <person name="Ishida J.K."/>
            <person name="Kasahara H."/>
            <person name="Kiba T."/>
            <person name="Kim M.S."/>
            <person name="Koo N."/>
            <person name="Laohavisit A."/>
            <person name="Lee Y.H."/>
            <person name="Lumba S."/>
            <person name="McCourt P."/>
            <person name="Mortimer J.C."/>
            <person name="Mutuku J.M."/>
            <person name="Nomura T."/>
            <person name="Sasaki-Sekimoto Y."/>
            <person name="Seto Y."/>
            <person name="Wang Y."/>
            <person name="Wakatake T."/>
            <person name="Sakakibara H."/>
            <person name="Demura T."/>
            <person name="Yamaguchi S."/>
            <person name="Yoneyama K."/>
            <person name="Manabe R.I."/>
            <person name="Nelson D.C."/>
            <person name="Schulman A.H."/>
            <person name="Timko M.P."/>
            <person name="dePamphilis C.W."/>
            <person name="Choi D."/>
            <person name="Shirasu K."/>
        </authorList>
    </citation>
    <scope>NUCLEOTIDE SEQUENCE [LARGE SCALE GENOMIC DNA]</scope>
    <source>
        <strain evidence="6">cv. UVA1</strain>
    </source>
</reference>
<name>A0A5A7R0E7_STRAF</name>
<dbReference type="PRINTS" id="PR00503">
    <property type="entry name" value="BROMODOMAIN"/>
</dbReference>
<feature type="domain" description="Bromo" evidence="4">
    <location>
        <begin position="188"/>
        <end position="258"/>
    </location>
</feature>
<evidence type="ECO:0000256" key="2">
    <source>
        <dbReference type="PROSITE-ProRule" id="PRU00035"/>
    </source>
</evidence>
<comment type="caution">
    <text evidence="5">The sequence shown here is derived from an EMBL/GenBank/DDBJ whole genome shotgun (WGS) entry which is preliminary data.</text>
</comment>
<dbReference type="Gene3D" id="1.20.920.10">
    <property type="entry name" value="Bromodomain-like"/>
    <property type="match status" value="1"/>
</dbReference>
<accession>A0A5A7R0E7</accession>
<keyword evidence="6" id="KW-1185">Reference proteome</keyword>
<feature type="region of interest" description="Disordered" evidence="3">
    <location>
        <begin position="592"/>
        <end position="637"/>
    </location>
</feature>
<dbReference type="PANTHER" id="PTHR22881">
    <property type="entry name" value="BROMODOMAIN CONTAINING PROTEIN"/>
    <property type="match status" value="1"/>
</dbReference>
<feature type="region of interest" description="Disordered" evidence="3">
    <location>
        <begin position="276"/>
        <end position="307"/>
    </location>
</feature>
<dbReference type="SMART" id="SM00297">
    <property type="entry name" value="BROMO"/>
    <property type="match status" value="1"/>
</dbReference>
<feature type="compositionally biased region" description="Polar residues" evidence="3">
    <location>
        <begin position="617"/>
        <end position="630"/>
    </location>
</feature>
<dbReference type="EMBL" id="BKCP01008737">
    <property type="protein sequence ID" value="GER49711.1"/>
    <property type="molecule type" value="Genomic_DNA"/>
</dbReference>
<evidence type="ECO:0000259" key="4">
    <source>
        <dbReference type="PROSITE" id="PS50014"/>
    </source>
</evidence>
<feature type="region of interest" description="Disordered" evidence="3">
    <location>
        <begin position="1"/>
        <end position="143"/>
    </location>
</feature>
<dbReference type="OrthoDB" id="21449at2759"/>
<dbReference type="GO" id="GO:0003677">
    <property type="term" value="F:DNA binding"/>
    <property type="evidence" value="ECO:0007669"/>
    <property type="project" value="UniProtKB-KW"/>
</dbReference>
<protein>
    <submittedName>
        <fullName evidence="5">DNA-binding bromodomain-containing protein</fullName>
    </submittedName>
</protein>
<evidence type="ECO:0000313" key="5">
    <source>
        <dbReference type="EMBL" id="GER49711.1"/>
    </source>
</evidence>
<dbReference type="InterPro" id="IPR001487">
    <property type="entry name" value="Bromodomain"/>
</dbReference>
<dbReference type="SUPFAM" id="SSF47370">
    <property type="entry name" value="Bromodomain"/>
    <property type="match status" value="1"/>
</dbReference>
<organism evidence="5 6">
    <name type="scientific">Striga asiatica</name>
    <name type="common">Asiatic witchweed</name>
    <name type="synonym">Buchnera asiatica</name>
    <dbReference type="NCBI Taxonomy" id="4170"/>
    <lineage>
        <taxon>Eukaryota</taxon>
        <taxon>Viridiplantae</taxon>
        <taxon>Streptophyta</taxon>
        <taxon>Embryophyta</taxon>
        <taxon>Tracheophyta</taxon>
        <taxon>Spermatophyta</taxon>
        <taxon>Magnoliopsida</taxon>
        <taxon>eudicotyledons</taxon>
        <taxon>Gunneridae</taxon>
        <taxon>Pentapetalae</taxon>
        <taxon>asterids</taxon>
        <taxon>lamiids</taxon>
        <taxon>Lamiales</taxon>
        <taxon>Orobanchaceae</taxon>
        <taxon>Buchnereae</taxon>
        <taxon>Striga</taxon>
    </lineage>
</organism>
<dbReference type="AlphaFoldDB" id="A0A5A7R0E7"/>
<evidence type="ECO:0000256" key="1">
    <source>
        <dbReference type="ARBA" id="ARBA00023117"/>
    </source>
</evidence>
<dbReference type="PANTHER" id="PTHR22881:SF11">
    <property type="entry name" value="BROMODOMAIN-CONTAINING PROTEIN DDB_G0270170-LIKE ISOFORM X1"/>
    <property type="match status" value="1"/>
</dbReference>
<dbReference type="CDD" id="cd04369">
    <property type="entry name" value="Bromodomain"/>
    <property type="match status" value="1"/>
</dbReference>
<dbReference type="Proteomes" id="UP000325081">
    <property type="component" value="Unassembled WGS sequence"/>
</dbReference>
<dbReference type="Pfam" id="PF00439">
    <property type="entry name" value="Bromodomain"/>
    <property type="match status" value="1"/>
</dbReference>
<evidence type="ECO:0000313" key="6">
    <source>
        <dbReference type="Proteomes" id="UP000325081"/>
    </source>
</evidence>
<dbReference type="InterPro" id="IPR051831">
    <property type="entry name" value="Bromodomain_contain_prot"/>
</dbReference>
<evidence type="ECO:0000256" key="3">
    <source>
        <dbReference type="SAM" id="MobiDB-lite"/>
    </source>
</evidence>
<feature type="region of interest" description="Disordered" evidence="3">
    <location>
        <begin position="564"/>
        <end position="583"/>
    </location>
</feature>
<keyword evidence="5" id="KW-0238">DNA-binding</keyword>
<proteinExistence type="predicted"/>
<dbReference type="PROSITE" id="PS00633">
    <property type="entry name" value="BROMODOMAIN_1"/>
    <property type="match status" value="1"/>
</dbReference>
<dbReference type="InterPro" id="IPR036427">
    <property type="entry name" value="Bromodomain-like_sf"/>
</dbReference>
<keyword evidence="1 2" id="KW-0103">Bromodomain</keyword>
<feature type="compositionally biased region" description="Basic and acidic residues" evidence="3">
    <location>
        <begin position="85"/>
        <end position="101"/>
    </location>
</feature>
<dbReference type="PROSITE" id="PS50014">
    <property type="entry name" value="BROMODOMAIN_2"/>
    <property type="match status" value="1"/>
</dbReference>
<dbReference type="InterPro" id="IPR018359">
    <property type="entry name" value="Bromodomain_CS"/>
</dbReference>
<gene>
    <name evidence="5" type="ORF">STAS_26972</name>
</gene>